<dbReference type="Proteomes" id="UP000070096">
    <property type="component" value="Unassembled WGS sequence"/>
</dbReference>
<feature type="transmembrane region" description="Helical" evidence="1">
    <location>
        <begin position="240"/>
        <end position="260"/>
    </location>
</feature>
<comment type="caution">
    <text evidence="2">The sequence shown here is derived from an EMBL/GenBank/DDBJ whole genome shotgun (WGS) entry which is preliminary data.</text>
</comment>
<feature type="transmembrane region" description="Helical" evidence="1">
    <location>
        <begin position="93"/>
        <end position="109"/>
    </location>
</feature>
<feature type="transmembrane region" description="Helical" evidence="1">
    <location>
        <begin position="183"/>
        <end position="201"/>
    </location>
</feature>
<dbReference type="EMBL" id="LQRC01000254">
    <property type="protein sequence ID" value="KXT68985.1"/>
    <property type="molecule type" value="Genomic_DNA"/>
</dbReference>
<protein>
    <submittedName>
        <fullName evidence="2">O-antigen polymerase</fullName>
    </submittedName>
</protein>
<feature type="transmembrane region" description="Helical" evidence="1">
    <location>
        <begin position="29"/>
        <end position="46"/>
    </location>
</feature>
<name>A0A139MYY2_STRGN</name>
<organism evidence="2 3">
    <name type="scientific">Streptococcus gordonii</name>
    <dbReference type="NCBI Taxonomy" id="1302"/>
    <lineage>
        <taxon>Bacteria</taxon>
        <taxon>Bacillati</taxon>
        <taxon>Bacillota</taxon>
        <taxon>Bacilli</taxon>
        <taxon>Lactobacillales</taxon>
        <taxon>Streptococcaceae</taxon>
        <taxon>Streptococcus</taxon>
    </lineage>
</organism>
<sequence>MIYLLILGSLLLLFFATRTVKRDYANPGFIYLAVWLIASVSTALYSSKWGEEISLVTVIIILLGNAIFLMGVLSSSTLFSARQTPIKLSRVRVNNICIILVLLFLAFSAKTVYSELAYLATQSGQPISGIFKTIELARHMTTNYDFAISRLSLNLLRINFAVGIVFFYFFCESIFSGEKGIFYKGKLLLISLISLGISLLSTGRTEMLGLVSGYAVLYVLFYSKYYAWANSHYSRKLFRTLLTIGFLFVVLFIVVGTFVLNRVDSQSELGFLDNLIKYMGSPIQAFDYFLKNPSLYANNQVFGENTLIAIYGSLKSLGLSNYDLTPFLPVINFNGDKTNVYTIYYYFVKDFGYLSILIMQLSYGFFFGSFYYSIKRRGFSPLKVIIYSLFAYPLVISFFQETLLSLLTTHINRIIYAVAIYFGIQFLSRVRFKLRERKL</sequence>
<dbReference type="PATRIC" id="fig|1302.21.peg.2130"/>
<feature type="transmembrane region" description="Helical" evidence="1">
    <location>
        <begin position="414"/>
        <end position="432"/>
    </location>
</feature>
<reference evidence="2 3" key="1">
    <citation type="submission" date="2016-01" db="EMBL/GenBank/DDBJ databases">
        <title>Highly variable Streptococcus oralis are common among viridans streptococci isolated from primates.</title>
        <authorList>
            <person name="Denapaite D."/>
            <person name="Rieger M."/>
            <person name="Koendgen S."/>
            <person name="Brueckner R."/>
            <person name="Ochigava I."/>
            <person name="Kappeler P."/>
            <person name="Maetz-Rensing K."/>
            <person name="Leendertz F."/>
            <person name="Hakenbeck R."/>
        </authorList>
    </citation>
    <scope>NUCLEOTIDE SEQUENCE [LARGE SCALE GENOMIC DNA]</scope>
    <source>
        <strain evidence="2 3">DD07</strain>
    </source>
</reference>
<keyword evidence="1" id="KW-0472">Membrane</keyword>
<feature type="transmembrane region" description="Helical" evidence="1">
    <location>
        <begin position="351"/>
        <end position="372"/>
    </location>
</feature>
<feature type="transmembrane region" description="Helical" evidence="1">
    <location>
        <begin position="207"/>
        <end position="228"/>
    </location>
</feature>
<dbReference type="NCBIfam" id="TIGR04370">
    <property type="entry name" value="glyco_rpt_poly"/>
    <property type="match status" value="1"/>
</dbReference>
<feature type="transmembrane region" description="Helical" evidence="1">
    <location>
        <begin position="53"/>
        <end position="73"/>
    </location>
</feature>
<gene>
    <name evidence="2" type="ORF">SGODD07_01924</name>
</gene>
<feature type="transmembrane region" description="Helical" evidence="1">
    <location>
        <begin position="154"/>
        <end position="171"/>
    </location>
</feature>
<evidence type="ECO:0000313" key="2">
    <source>
        <dbReference type="EMBL" id="KXT68985.1"/>
    </source>
</evidence>
<evidence type="ECO:0000256" key="1">
    <source>
        <dbReference type="SAM" id="Phobius"/>
    </source>
</evidence>
<accession>A0A139MYY2</accession>
<keyword evidence="1" id="KW-0812">Transmembrane</keyword>
<proteinExistence type="predicted"/>
<evidence type="ECO:0000313" key="3">
    <source>
        <dbReference type="Proteomes" id="UP000070096"/>
    </source>
</evidence>
<dbReference type="AlphaFoldDB" id="A0A139MYY2"/>
<feature type="transmembrane region" description="Helical" evidence="1">
    <location>
        <begin position="384"/>
        <end position="408"/>
    </location>
</feature>
<keyword evidence="1" id="KW-1133">Transmembrane helix</keyword>